<evidence type="ECO:0000313" key="9">
    <source>
        <dbReference type="Proteomes" id="UP000035021"/>
    </source>
</evidence>
<dbReference type="RefSeq" id="WP_006898675.1">
    <property type="nucleotide sequence ID" value="NZ_BAOQ01000002.1"/>
</dbReference>
<dbReference type="Gene3D" id="1.20.1250.20">
    <property type="entry name" value="MFS general substrate transporter like domains"/>
    <property type="match status" value="1"/>
</dbReference>
<dbReference type="InterPro" id="IPR036259">
    <property type="entry name" value="MFS_trans_sf"/>
</dbReference>
<evidence type="ECO:0000256" key="1">
    <source>
        <dbReference type="ARBA" id="ARBA00004651"/>
    </source>
</evidence>
<feature type="transmembrane region" description="Helical" evidence="6">
    <location>
        <begin position="368"/>
        <end position="388"/>
    </location>
</feature>
<evidence type="ECO:0000259" key="7">
    <source>
        <dbReference type="PROSITE" id="PS50850"/>
    </source>
</evidence>
<feature type="domain" description="Major facilitator superfamily (MFS) profile" evidence="7">
    <location>
        <begin position="14"/>
        <end position="393"/>
    </location>
</feature>
<feature type="transmembrane region" description="Helical" evidence="6">
    <location>
        <begin position="48"/>
        <end position="72"/>
    </location>
</feature>
<feature type="transmembrane region" description="Helical" evidence="6">
    <location>
        <begin position="79"/>
        <end position="97"/>
    </location>
</feature>
<dbReference type="Pfam" id="PF07690">
    <property type="entry name" value="MFS_1"/>
    <property type="match status" value="1"/>
</dbReference>
<keyword evidence="2" id="KW-1003">Cell membrane</keyword>
<evidence type="ECO:0000313" key="8">
    <source>
        <dbReference type="EMBL" id="GAC82444.1"/>
    </source>
</evidence>
<dbReference type="InterPro" id="IPR011701">
    <property type="entry name" value="MFS"/>
</dbReference>
<feature type="transmembrane region" description="Helical" evidence="6">
    <location>
        <begin position="138"/>
        <end position="157"/>
    </location>
</feature>
<feature type="transmembrane region" description="Helical" evidence="6">
    <location>
        <begin position="277"/>
        <end position="295"/>
    </location>
</feature>
<accession>A0ABQ0IFW9</accession>
<feature type="transmembrane region" description="Helical" evidence="6">
    <location>
        <begin position="333"/>
        <end position="356"/>
    </location>
</feature>
<evidence type="ECO:0000256" key="2">
    <source>
        <dbReference type="ARBA" id="ARBA00022475"/>
    </source>
</evidence>
<name>A0ABQ0IFW9_9ACTN</name>
<protein>
    <submittedName>
        <fullName evidence="8">Drug resistance transporter</fullName>
    </submittedName>
</protein>
<dbReference type="CDD" id="cd17324">
    <property type="entry name" value="MFS_NepI_like"/>
    <property type="match status" value="1"/>
</dbReference>
<feature type="transmembrane region" description="Helical" evidence="6">
    <location>
        <begin position="245"/>
        <end position="265"/>
    </location>
</feature>
<keyword evidence="3 6" id="KW-0812">Transmembrane</keyword>
<dbReference type="PANTHER" id="PTHR43124">
    <property type="entry name" value="PURINE EFFLUX PUMP PBUE"/>
    <property type="match status" value="1"/>
</dbReference>
<dbReference type="EMBL" id="BAOQ01000002">
    <property type="protein sequence ID" value="GAC82444.1"/>
    <property type="molecule type" value="Genomic_DNA"/>
</dbReference>
<dbReference type="PANTHER" id="PTHR43124:SF3">
    <property type="entry name" value="CHLORAMPHENICOL EFFLUX PUMP RV0191"/>
    <property type="match status" value="1"/>
</dbReference>
<feature type="transmembrane region" description="Helical" evidence="6">
    <location>
        <begin position="301"/>
        <end position="321"/>
    </location>
</feature>
<dbReference type="InterPro" id="IPR020846">
    <property type="entry name" value="MFS_dom"/>
</dbReference>
<organism evidence="8 9">
    <name type="scientific">Gordonia paraffinivorans NBRC 108238</name>
    <dbReference type="NCBI Taxonomy" id="1223543"/>
    <lineage>
        <taxon>Bacteria</taxon>
        <taxon>Bacillati</taxon>
        <taxon>Actinomycetota</taxon>
        <taxon>Actinomycetes</taxon>
        <taxon>Mycobacteriales</taxon>
        <taxon>Gordoniaceae</taxon>
        <taxon>Gordonia</taxon>
    </lineage>
</organism>
<evidence type="ECO:0000256" key="4">
    <source>
        <dbReference type="ARBA" id="ARBA00022989"/>
    </source>
</evidence>
<dbReference type="InterPro" id="IPR050189">
    <property type="entry name" value="MFS_Efflux_Transporters"/>
</dbReference>
<proteinExistence type="predicted"/>
<feature type="transmembrane region" description="Helical" evidence="6">
    <location>
        <begin position="169"/>
        <end position="189"/>
    </location>
</feature>
<feature type="transmembrane region" description="Helical" evidence="6">
    <location>
        <begin position="12"/>
        <end position="36"/>
    </location>
</feature>
<gene>
    <name evidence="8" type="ORF">GP2_002_01140</name>
</gene>
<dbReference type="SUPFAM" id="SSF103473">
    <property type="entry name" value="MFS general substrate transporter"/>
    <property type="match status" value="1"/>
</dbReference>
<comment type="caution">
    <text evidence="8">The sequence shown here is derived from an EMBL/GenBank/DDBJ whole genome shotgun (WGS) entry which is preliminary data.</text>
</comment>
<feature type="transmembrane region" description="Helical" evidence="6">
    <location>
        <begin position="210"/>
        <end position="233"/>
    </location>
</feature>
<evidence type="ECO:0000256" key="3">
    <source>
        <dbReference type="ARBA" id="ARBA00022692"/>
    </source>
</evidence>
<keyword evidence="9" id="KW-1185">Reference proteome</keyword>
<reference evidence="8 9" key="1">
    <citation type="submission" date="2013-02" db="EMBL/GenBank/DDBJ databases">
        <title>Whole genome shotgun sequence of Gordonia paraffinivorans NBRC 108238.</title>
        <authorList>
            <person name="Isaki-Nakamura S."/>
            <person name="Hosoyama A."/>
            <person name="Tsuchikane K."/>
            <person name="Ando Y."/>
            <person name="Baba S."/>
            <person name="Ohji S."/>
            <person name="Hamada M."/>
            <person name="Tamura T."/>
            <person name="Yamazoe A."/>
            <person name="Yamazaki S."/>
            <person name="Fujita N."/>
        </authorList>
    </citation>
    <scope>NUCLEOTIDE SEQUENCE [LARGE SCALE GENOMIC DNA]</scope>
    <source>
        <strain evidence="8 9">NBRC 108238</strain>
    </source>
</reference>
<feature type="transmembrane region" description="Helical" evidence="6">
    <location>
        <begin position="103"/>
        <end position="126"/>
    </location>
</feature>
<dbReference type="Proteomes" id="UP000035021">
    <property type="component" value="Unassembled WGS sequence"/>
</dbReference>
<evidence type="ECO:0000256" key="5">
    <source>
        <dbReference type="ARBA" id="ARBA00023136"/>
    </source>
</evidence>
<sequence>MTSDQRAAERVPAAVYIMACCTFLMSTSEFIIAGLLPDLAADFGISEARAGLTVTVFAFGMIGGAPLMALLTARVQRKVTLASSLVVFSGGMLVSVLTDDFWVLIAARCVASVATSGFWTVGGLVAADLAGPARRAGAIAIVQGGGMMANVVGVPLGSFAGQMFGWRTAFWALAALAVVAAAVVVTTVPRDRHERPRLSLRQEVSGVRSLRLWLVLATCVAVAGGTLSVFAFASPMLTGVAGLDASLVPVALGVFGVGATVGQITGGRLGNARPHRTAAIAMVATAVVTGSLLAFCGHSWAAVALLGLLGFTGMAAFPVLVSLSMHHGSEAPLLAAALPIAFVNVGITAGSFLAGVALESQLAARGPLVVGLAASLLALIPFAALLIMNARHRPDTRMVDATHTPGTIAS</sequence>
<keyword evidence="5 6" id="KW-0472">Membrane</keyword>
<evidence type="ECO:0000256" key="6">
    <source>
        <dbReference type="SAM" id="Phobius"/>
    </source>
</evidence>
<keyword evidence="4 6" id="KW-1133">Transmembrane helix</keyword>
<comment type="subcellular location">
    <subcellularLocation>
        <location evidence="1">Cell membrane</location>
        <topology evidence="1">Multi-pass membrane protein</topology>
    </subcellularLocation>
</comment>
<dbReference type="PROSITE" id="PS50850">
    <property type="entry name" value="MFS"/>
    <property type="match status" value="1"/>
</dbReference>